<feature type="transmembrane region" description="Helical" evidence="6">
    <location>
        <begin position="225"/>
        <end position="251"/>
    </location>
</feature>
<protein>
    <submittedName>
        <fullName evidence="7">Nitrite transporter NirC</fullName>
    </submittedName>
</protein>
<dbReference type="Gene3D" id="1.20.1080.10">
    <property type="entry name" value="Glycerol uptake facilitator protein"/>
    <property type="match status" value="1"/>
</dbReference>
<dbReference type="EMBL" id="CACRUK010000018">
    <property type="protein sequence ID" value="VYU06517.1"/>
    <property type="molecule type" value="Genomic_DNA"/>
</dbReference>
<name>A0A6N3BY05_MEDGN</name>
<evidence type="ECO:0000256" key="2">
    <source>
        <dbReference type="ARBA" id="ARBA00022692"/>
    </source>
</evidence>
<dbReference type="PANTHER" id="PTHR30520">
    <property type="entry name" value="FORMATE TRANSPORTER-RELATED"/>
    <property type="match status" value="1"/>
</dbReference>
<comment type="subcellular location">
    <subcellularLocation>
        <location evidence="1">Membrane</location>
        <topology evidence="1">Multi-pass membrane protein</topology>
    </subcellularLocation>
</comment>
<sequence>MFREEIDMAGNAAKKKIQFLRQQTGAYFISAMLAGMFVGFGVLLAFTAGGMLKEGGVPGVKFIMGGCFGVALSLVLMAGAELFTGSNFVMAVGMFQKKVTILDAATVWAVCWLGNLTGSILLAGMYTLTGLCSGSVEMLLAETTLTKMTVAPGELFMRAVLCNILVCLAVWCGMKMKSESGKLIMVFWCLITFFTAGFEHSVANMSTMMIGLMNPGQCDLGISGYVYNLAVATIGNMAGGILFMAVPYFLIAKEKVTGKH</sequence>
<dbReference type="AlphaFoldDB" id="A0A6N3BY05"/>
<feature type="transmembrane region" description="Helical" evidence="6">
    <location>
        <begin position="186"/>
        <end position="213"/>
    </location>
</feature>
<organism evidence="7">
    <name type="scientific">Mediterraneibacter gnavus</name>
    <name type="common">Ruminococcus gnavus</name>
    <dbReference type="NCBI Taxonomy" id="33038"/>
    <lineage>
        <taxon>Bacteria</taxon>
        <taxon>Bacillati</taxon>
        <taxon>Bacillota</taxon>
        <taxon>Clostridia</taxon>
        <taxon>Lachnospirales</taxon>
        <taxon>Lachnospiraceae</taxon>
        <taxon>Mediterraneibacter</taxon>
    </lineage>
</organism>
<evidence type="ECO:0000256" key="4">
    <source>
        <dbReference type="ARBA" id="ARBA00023136"/>
    </source>
</evidence>
<dbReference type="InterPro" id="IPR000292">
    <property type="entry name" value="For/NO2_transpt"/>
</dbReference>
<proteinExistence type="inferred from homology"/>
<dbReference type="RefSeq" id="WP_156729182.1">
    <property type="nucleotide sequence ID" value="NZ_CACRUK010000018.1"/>
</dbReference>
<feature type="transmembrane region" description="Helical" evidence="6">
    <location>
        <begin position="62"/>
        <end position="84"/>
    </location>
</feature>
<evidence type="ECO:0000256" key="5">
    <source>
        <dbReference type="ARBA" id="ARBA00049660"/>
    </source>
</evidence>
<dbReference type="PANTHER" id="PTHR30520:SF8">
    <property type="entry name" value="NITRITE TRANSPORTER NIRC"/>
    <property type="match status" value="1"/>
</dbReference>
<dbReference type="Pfam" id="PF01226">
    <property type="entry name" value="Form_Nir_trans"/>
    <property type="match status" value="1"/>
</dbReference>
<gene>
    <name evidence="7" type="primary">nirC</name>
    <name evidence="7" type="ORF">RGLFYP19_01339</name>
</gene>
<keyword evidence="4 6" id="KW-0472">Membrane</keyword>
<dbReference type="PROSITE" id="PS01005">
    <property type="entry name" value="FORMATE_NITRITE_TP_1"/>
    <property type="match status" value="1"/>
</dbReference>
<dbReference type="GO" id="GO:0005886">
    <property type="term" value="C:plasma membrane"/>
    <property type="evidence" value="ECO:0007669"/>
    <property type="project" value="TreeGrafter"/>
</dbReference>
<reference evidence="7" key="1">
    <citation type="submission" date="2019-11" db="EMBL/GenBank/DDBJ databases">
        <authorList>
            <person name="Feng L."/>
        </authorList>
    </citation>
    <scope>NUCLEOTIDE SEQUENCE</scope>
    <source>
        <strain evidence="7">RgnavusLFYP19</strain>
    </source>
</reference>
<comment type="similarity">
    <text evidence="5">Belongs to the FNT transporter (TC 1.A.16) family.</text>
</comment>
<accession>A0A6N3BY05</accession>
<evidence type="ECO:0000313" key="7">
    <source>
        <dbReference type="EMBL" id="VYU06517.1"/>
    </source>
</evidence>
<keyword evidence="2 6" id="KW-0812">Transmembrane</keyword>
<feature type="transmembrane region" description="Helical" evidence="6">
    <location>
        <begin position="155"/>
        <end position="174"/>
    </location>
</feature>
<dbReference type="InterPro" id="IPR023271">
    <property type="entry name" value="Aquaporin-like"/>
</dbReference>
<keyword evidence="3 6" id="KW-1133">Transmembrane helix</keyword>
<feature type="transmembrane region" description="Helical" evidence="6">
    <location>
        <begin position="105"/>
        <end position="128"/>
    </location>
</feature>
<dbReference type="GO" id="GO:0015499">
    <property type="term" value="F:formate transmembrane transporter activity"/>
    <property type="evidence" value="ECO:0007669"/>
    <property type="project" value="TreeGrafter"/>
</dbReference>
<dbReference type="InterPro" id="IPR024002">
    <property type="entry name" value="For/NO2_transpt_CS"/>
</dbReference>
<evidence type="ECO:0000256" key="6">
    <source>
        <dbReference type="SAM" id="Phobius"/>
    </source>
</evidence>
<dbReference type="PROSITE" id="PS01006">
    <property type="entry name" value="FORMATE_NITRITE_TP_2"/>
    <property type="match status" value="1"/>
</dbReference>
<evidence type="ECO:0000256" key="1">
    <source>
        <dbReference type="ARBA" id="ARBA00004141"/>
    </source>
</evidence>
<evidence type="ECO:0000256" key="3">
    <source>
        <dbReference type="ARBA" id="ARBA00022989"/>
    </source>
</evidence>
<feature type="transmembrane region" description="Helical" evidence="6">
    <location>
        <begin position="25"/>
        <end position="50"/>
    </location>
</feature>